<protein>
    <submittedName>
        <fullName evidence="1">Uncharacterized protein</fullName>
    </submittedName>
</protein>
<proteinExistence type="predicted"/>
<sequence length="96" mass="10300">MAISPCSQPVLLRFAVYPERCQPLPMFTKMMPPSNISKSGKSIAYADATTLVENELTLAPSIIGQNAPSAESLLQDQTVVEIAPAAPKPKQTTKKT</sequence>
<dbReference type="EnsemblPlants" id="OGLUM07G10950.1">
    <property type="protein sequence ID" value="OGLUM07G10950.1"/>
    <property type="gene ID" value="OGLUM07G10950"/>
</dbReference>
<dbReference type="Gramene" id="OGLUM07G10950.1">
    <property type="protein sequence ID" value="OGLUM07G10950.1"/>
    <property type="gene ID" value="OGLUM07G10950"/>
</dbReference>
<dbReference type="Proteomes" id="UP000026961">
    <property type="component" value="Chromosome 7"/>
</dbReference>
<reference evidence="1" key="1">
    <citation type="submission" date="2015-04" db="UniProtKB">
        <authorList>
            <consortium name="EnsemblPlants"/>
        </authorList>
    </citation>
    <scope>IDENTIFICATION</scope>
</reference>
<evidence type="ECO:0000313" key="1">
    <source>
        <dbReference type="EnsemblPlants" id="OGLUM07G10950.1"/>
    </source>
</evidence>
<evidence type="ECO:0000313" key="2">
    <source>
        <dbReference type="Proteomes" id="UP000026961"/>
    </source>
</evidence>
<name>A0A0E0AIQ3_9ORYZ</name>
<accession>A0A0E0AIQ3</accession>
<dbReference type="HOGENOM" id="CLU_2363155_0_0_1"/>
<dbReference type="AlphaFoldDB" id="A0A0E0AIQ3"/>
<reference evidence="1" key="2">
    <citation type="submission" date="2018-05" db="EMBL/GenBank/DDBJ databases">
        <title>OgluRS3 (Oryza glumaepatula Reference Sequence Version 3).</title>
        <authorList>
            <person name="Zhang J."/>
            <person name="Kudrna D."/>
            <person name="Lee S."/>
            <person name="Talag J."/>
            <person name="Welchert J."/>
            <person name="Wing R.A."/>
        </authorList>
    </citation>
    <scope>NUCLEOTIDE SEQUENCE [LARGE SCALE GENOMIC DNA]</scope>
</reference>
<organism evidence="1">
    <name type="scientific">Oryza glumipatula</name>
    <dbReference type="NCBI Taxonomy" id="40148"/>
    <lineage>
        <taxon>Eukaryota</taxon>
        <taxon>Viridiplantae</taxon>
        <taxon>Streptophyta</taxon>
        <taxon>Embryophyta</taxon>
        <taxon>Tracheophyta</taxon>
        <taxon>Spermatophyta</taxon>
        <taxon>Magnoliopsida</taxon>
        <taxon>Liliopsida</taxon>
        <taxon>Poales</taxon>
        <taxon>Poaceae</taxon>
        <taxon>BOP clade</taxon>
        <taxon>Oryzoideae</taxon>
        <taxon>Oryzeae</taxon>
        <taxon>Oryzinae</taxon>
        <taxon>Oryza</taxon>
    </lineage>
</organism>
<keyword evidence="2" id="KW-1185">Reference proteome</keyword>